<feature type="region of interest" description="Disordered" evidence="2">
    <location>
        <begin position="1"/>
        <end position="40"/>
    </location>
</feature>
<dbReference type="VEuPathDB" id="TriTrypDB:TM35_000013710"/>
<evidence type="ECO:0000313" key="4">
    <source>
        <dbReference type="EMBL" id="ORC93494.1"/>
    </source>
</evidence>
<dbReference type="InterPro" id="IPR029052">
    <property type="entry name" value="Metallo-depent_PP-like"/>
</dbReference>
<dbReference type="RefSeq" id="XP_028887560.1">
    <property type="nucleotide sequence ID" value="XM_029021052.1"/>
</dbReference>
<reference evidence="4 5" key="1">
    <citation type="submission" date="2017-03" db="EMBL/GenBank/DDBJ databases">
        <title>An alternative strategy for trypanosome survival in the mammalian bloodstream revealed through genome and transcriptome analysis of the ubiquitous bovine parasite Trypanosoma (Megatrypanum) theileri.</title>
        <authorList>
            <person name="Kelly S."/>
            <person name="Ivens A."/>
            <person name="Mott A."/>
            <person name="O'Neill E."/>
            <person name="Emms D."/>
            <person name="Macleod O."/>
            <person name="Voorheis P."/>
            <person name="Matthews J."/>
            <person name="Matthews K."/>
            <person name="Carrington M."/>
        </authorList>
    </citation>
    <scope>NUCLEOTIDE SEQUENCE [LARGE SCALE GENOMIC DNA]</scope>
    <source>
        <strain evidence="4">Edinburgh</strain>
    </source>
</reference>
<dbReference type="InterPro" id="IPR006186">
    <property type="entry name" value="Ser/Thr-sp_prot-phosphatase"/>
</dbReference>
<evidence type="ECO:0000256" key="1">
    <source>
        <dbReference type="RuleBase" id="RU004273"/>
    </source>
</evidence>
<feature type="compositionally biased region" description="Basic and acidic residues" evidence="2">
    <location>
        <begin position="22"/>
        <end position="40"/>
    </location>
</feature>
<comment type="similarity">
    <text evidence="1">Belongs to the PPP phosphatase family.</text>
</comment>
<dbReference type="InterPro" id="IPR050341">
    <property type="entry name" value="PP1_catalytic_subunit"/>
</dbReference>
<evidence type="ECO:0000313" key="5">
    <source>
        <dbReference type="Proteomes" id="UP000192257"/>
    </source>
</evidence>
<dbReference type="GeneID" id="39980832"/>
<sequence length="332" mass="38040">MSAVVTRKRGRSQSAEKQQQQQERRDTAHPSKRDNVHEDEKSAIRHLVTSILQDWQGAQRLLKEDIIRTVLRRVRPVLMSQPMLVRLEAPVNVCGDIHGQINDLVEIFRAGGMPPASRYLFLGDYVDRGKYGTEVIIVLLGLKVLYPDKMYILRGNHESDSICRIYGFFDEVKRRFSVKLFKEFTDVFNCLPIAALIEEIALCMHGGLSPELQHLEQINQIRRPLVVPDMGLACDILWSDPEENSSGWLQSERGVSYTFGEDVVRRMCEKLNIDIVLRAHQVVDNGYAFFADRRLVTIFSASNYCGEFTNSGAMMVMDETCKCSFQIFKPQY</sequence>
<keyword evidence="5" id="KW-1185">Reference proteome</keyword>
<dbReference type="Pfam" id="PF00149">
    <property type="entry name" value="Metallophos"/>
    <property type="match status" value="1"/>
</dbReference>
<dbReference type="PANTHER" id="PTHR11668">
    <property type="entry name" value="SERINE/THREONINE PROTEIN PHOSPHATASE"/>
    <property type="match status" value="1"/>
</dbReference>
<comment type="catalytic activity">
    <reaction evidence="1">
        <text>O-phospho-L-threonyl-[protein] + H2O = L-threonyl-[protein] + phosphate</text>
        <dbReference type="Rhea" id="RHEA:47004"/>
        <dbReference type="Rhea" id="RHEA-COMP:11060"/>
        <dbReference type="Rhea" id="RHEA-COMP:11605"/>
        <dbReference type="ChEBI" id="CHEBI:15377"/>
        <dbReference type="ChEBI" id="CHEBI:30013"/>
        <dbReference type="ChEBI" id="CHEBI:43474"/>
        <dbReference type="ChEBI" id="CHEBI:61977"/>
        <dbReference type="EC" id="3.1.3.16"/>
    </reaction>
</comment>
<dbReference type="Gene3D" id="3.60.21.10">
    <property type="match status" value="1"/>
</dbReference>
<evidence type="ECO:0000256" key="2">
    <source>
        <dbReference type="SAM" id="MobiDB-lite"/>
    </source>
</evidence>
<dbReference type="AlphaFoldDB" id="A0A1X0P982"/>
<gene>
    <name evidence="4" type="ORF">TM35_000013710</name>
</gene>
<dbReference type="EMBL" id="NBCO01000001">
    <property type="protein sequence ID" value="ORC93494.1"/>
    <property type="molecule type" value="Genomic_DNA"/>
</dbReference>
<dbReference type="PRINTS" id="PR00114">
    <property type="entry name" value="STPHPHTASE"/>
</dbReference>
<protein>
    <recommendedName>
        <fullName evidence="1">Serine/threonine-protein phosphatase</fullName>
        <ecNumber evidence="1">3.1.3.16</ecNumber>
    </recommendedName>
</protein>
<evidence type="ECO:0000259" key="3">
    <source>
        <dbReference type="PROSITE" id="PS00125"/>
    </source>
</evidence>
<feature type="compositionally biased region" description="Basic residues" evidence="2">
    <location>
        <begin position="1"/>
        <end position="11"/>
    </location>
</feature>
<feature type="domain" description="Serine/threonine specific protein phosphatases" evidence="3">
    <location>
        <begin position="153"/>
        <end position="158"/>
    </location>
</feature>
<dbReference type="OrthoDB" id="1930084at2759"/>
<keyword evidence="1" id="KW-0378">Hydrolase</keyword>
<dbReference type="GO" id="GO:0005634">
    <property type="term" value="C:nucleus"/>
    <property type="evidence" value="ECO:0007669"/>
    <property type="project" value="TreeGrafter"/>
</dbReference>
<proteinExistence type="inferred from homology"/>
<comment type="caution">
    <text evidence="4">The sequence shown here is derived from an EMBL/GenBank/DDBJ whole genome shotgun (WGS) entry which is preliminary data.</text>
</comment>
<dbReference type="STRING" id="67003.A0A1X0P982"/>
<dbReference type="GO" id="GO:0004722">
    <property type="term" value="F:protein serine/threonine phosphatase activity"/>
    <property type="evidence" value="ECO:0007669"/>
    <property type="project" value="UniProtKB-EC"/>
</dbReference>
<dbReference type="EC" id="3.1.3.16" evidence="1"/>
<name>A0A1X0P982_9TRYP</name>
<dbReference type="GO" id="GO:0005737">
    <property type="term" value="C:cytoplasm"/>
    <property type="evidence" value="ECO:0007669"/>
    <property type="project" value="TreeGrafter"/>
</dbReference>
<dbReference type="PROSITE" id="PS00125">
    <property type="entry name" value="SER_THR_PHOSPHATASE"/>
    <property type="match status" value="1"/>
</dbReference>
<dbReference type="PANTHER" id="PTHR11668:SF488">
    <property type="entry name" value="SERINE_THREONINE-PROTEIN PHOSPHATASE"/>
    <property type="match status" value="1"/>
</dbReference>
<dbReference type="SMART" id="SM00156">
    <property type="entry name" value="PP2Ac"/>
    <property type="match status" value="1"/>
</dbReference>
<organism evidence="4 5">
    <name type="scientific">Trypanosoma theileri</name>
    <dbReference type="NCBI Taxonomy" id="67003"/>
    <lineage>
        <taxon>Eukaryota</taxon>
        <taxon>Discoba</taxon>
        <taxon>Euglenozoa</taxon>
        <taxon>Kinetoplastea</taxon>
        <taxon>Metakinetoplastina</taxon>
        <taxon>Trypanosomatida</taxon>
        <taxon>Trypanosomatidae</taxon>
        <taxon>Trypanosoma</taxon>
    </lineage>
</organism>
<dbReference type="Proteomes" id="UP000192257">
    <property type="component" value="Unassembled WGS sequence"/>
</dbReference>
<dbReference type="FunFam" id="3.60.21.10:FF:000102">
    <property type="entry name" value="Serine/threonine-protein phosphatase"/>
    <property type="match status" value="1"/>
</dbReference>
<accession>A0A1X0P982</accession>
<dbReference type="SUPFAM" id="SSF56300">
    <property type="entry name" value="Metallo-dependent phosphatases"/>
    <property type="match status" value="1"/>
</dbReference>
<dbReference type="InterPro" id="IPR004843">
    <property type="entry name" value="Calcineurin-like_PHP"/>
</dbReference>